<feature type="chain" id="PRO_5020298507" description="Tyrosinase copper-binding domain-containing protein" evidence="4">
    <location>
        <begin position="19"/>
        <end position="459"/>
    </location>
</feature>
<evidence type="ECO:0000256" key="2">
    <source>
        <dbReference type="ARBA" id="ARBA00023002"/>
    </source>
</evidence>
<reference evidence="7 8" key="1">
    <citation type="submission" date="2018-06" db="EMBL/GenBank/DDBJ databases">
        <title>Complete Genomes of Monosporascus.</title>
        <authorList>
            <person name="Robinson A.J."/>
            <person name="Natvig D.O."/>
        </authorList>
    </citation>
    <scope>NUCLEOTIDE SEQUENCE [LARGE SCALE GENOMIC DNA]</scope>
    <source>
        <strain evidence="7 8">CBS 110550</strain>
    </source>
</reference>
<evidence type="ECO:0000313" key="7">
    <source>
        <dbReference type="EMBL" id="RYP05512.1"/>
    </source>
</evidence>
<dbReference type="OrthoDB" id="6132182at2759"/>
<evidence type="ECO:0000256" key="1">
    <source>
        <dbReference type="ARBA" id="ARBA00022723"/>
    </source>
</evidence>
<protein>
    <recommendedName>
        <fullName evidence="5 6">Tyrosinase copper-binding domain-containing protein</fullName>
    </recommendedName>
</protein>
<keyword evidence="2" id="KW-0560">Oxidoreductase</keyword>
<dbReference type="STRING" id="155417.A0A4Q4TH39"/>
<evidence type="ECO:0000259" key="6">
    <source>
        <dbReference type="PROSITE" id="PS00498"/>
    </source>
</evidence>
<dbReference type="InterPro" id="IPR050316">
    <property type="entry name" value="Tyrosinase/Hemocyanin"/>
</dbReference>
<keyword evidence="4" id="KW-0732">Signal</keyword>
<dbReference type="PANTHER" id="PTHR11474:SF125">
    <property type="entry name" value="N-ACETYL-6-HYDROXYTRYPTOPHAN OXIDASE IVOB-RELATED"/>
    <property type="match status" value="1"/>
</dbReference>
<feature type="region of interest" description="Disordered" evidence="3">
    <location>
        <begin position="87"/>
        <end position="133"/>
    </location>
</feature>
<dbReference type="InterPro" id="IPR008922">
    <property type="entry name" value="Di-copper_centre_dom_sf"/>
</dbReference>
<feature type="domain" description="Tyrosinase copper-binding" evidence="6">
    <location>
        <begin position="384"/>
        <end position="395"/>
    </location>
</feature>
<dbReference type="PROSITE" id="PS00497">
    <property type="entry name" value="TYROSINASE_1"/>
    <property type="match status" value="1"/>
</dbReference>
<comment type="caution">
    <text evidence="7">The sequence shown here is derived from an EMBL/GenBank/DDBJ whole genome shotgun (WGS) entry which is preliminary data.</text>
</comment>
<dbReference type="GO" id="GO:0046872">
    <property type="term" value="F:metal ion binding"/>
    <property type="evidence" value="ECO:0007669"/>
    <property type="project" value="UniProtKB-KW"/>
</dbReference>
<feature type="domain" description="Tyrosinase copper-binding" evidence="5">
    <location>
        <begin position="232"/>
        <end position="249"/>
    </location>
</feature>
<dbReference type="Gene3D" id="1.10.1280.10">
    <property type="entry name" value="Di-copper center containing domain from catechol oxidase"/>
    <property type="match status" value="1"/>
</dbReference>
<dbReference type="Pfam" id="PF00264">
    <property type="entry name" value="Tyrosinase"/>
    <property type="match status" value="1"/>
</dbReference>
<dbReference type="EMBL" id="QJNU01000168">
    <property type="protein sequence ID" value="RYP05512.1"/>
    <property type="molecule type" value="Genomic_DNA"/>
</dbReference>
<evidence type="ECO:0000256" key="3">
    <source>
        <dbReference type="SAM" id="MobiDB-lite"/>
    </source>
</evidence>
<dbReference type="PANTHER" id="PTHR11474">
    <property type="entry name" value="TYROSINASE FAMILY MEMBER"/>
    <property type="match status" value="1"/>
</dbReference>
<dbReference type="AlphaFoldDB" id="A0A4Q4TH39"/>
<gene>
    <name evidence="7" type="ORF">DL764_003772</name>
</gene>
<evidence type="ECO:0000259" key="5">
    <source>
        <dbReference type="PROSITE" id="PS00497"/>
    </source>
</evidence>
<name>A0A4Q4TH39_9PEZI</name>
<dbReference type="SUPFAM" id="SSF48056">
    <property type="entry name" value="Di-copper centre-containing domain"/>
    <property type="match status" value="1"/>
</dbReference>
<dbReference type="PROSITE" id="PS00498">
    <property type="entry name" value="TYROSINASE_2"/>
    <property type="match status" value="1"/>
</dbReference>
<accession>A0A4Q4TH39</accession>
<dbReference type="Proteomes" id="UP000293360">
    <property type="component" value="Unassembled WGS sequence"/>
</dbReference>
<organism evidence="7 8">
    <name type="scientific">Monosporascus ibericus</name>
    <dbReference type="NCBI Taxonomy" id="155417"/>
    <lineage>
        <taxon>Eukaryota</taxon>
        <taxon>Fungi</taxon>
        <taxon>Dikarya</taxon>
        <taxon>Ascomycota</taxon>
        <taxon>Pezizomycotina</taxon>
        <taxon>Sordariomycetes</taxon>
        <taxon>Xylariomycetidae</taxon>
        <taxon>Xylariales</taxon>
        <taxon>Xylariales incertae sedis</taxon>
        <taxon>Monosporascus</taxon>
    </lineage>
</organism>
<dbReference type="InterPro" id="IPR002227">
    <property type="entry name" value="Tyrosinase_Cu-bd"/>
</dbReference>
<evidence type="ECO:0000313" key="8">
    <source>
        <dbReference type="Proteomes" id="UP000293360"/>
    </source>
</evidence>
<keyword evidence="1" id="KW-0479">Metal-binding</keyword>
<dbReference type="GO" id="GO:0016491">
    <property type="term" value="F:oxidoreductase activity"/>
    <property type="evidence" value="ECO:0007669"/>
    <property type="project" value="UniProtKB-KW"/>
</dbReference>
<dbReference type="PRINTS" id="PR00092">
    <property type="entry name" value="TYROSINASE"/>
</dbReference>
<proteinExistence type="predicted"/>
<evidence type="ECO:0000256" key="4">
    <source>
        <dbReference type="SAM" id="SignalP"/>
    </source>
</evidence>
<keyword evidence="8" id="KW-1185">Reference proteome</keyword>
<feature type="signal peptide" evidence="4">
    <location>
        <begin position="1"/>
        <end position="18"/>
    </location>
</feature>
<sequence length="459" mass="48884">MHSAFYLFGALLLTGADARCVKISASTTSTALPSSSSASRSLSSATEPSSTLSSIILSSASSTLSSIASTSSAGASTSTSQSLVSSETSVASSSEASTTTGSQSLVSSETAAPSSSASTAGASTSTSSTSVPTATNYARNYVPDVVDKLRDSSMSNLEEYLKQNPSGKCTLETASIRREWGDLSDAEREDYIAAVQCLQSKPSLFEEGVAPGAKSRFDDFVAVHISMTDDVHFVSQFLSWHRYLLWTYEKALREDCGYTGYQPYWNWDRYAKDPENSPLFNGNSTSLSGNSVRGACVTSGPFKDMKVNLGPGASLRHNPRCLKRDISKSWASQCTADKTNSLITRSTTIASFQDTMQSFNGVHGGGHFTIGGDPGGDLHASNGDPAFYLHHGMIDRIWWIWQMQDLPTRLAAVGGRTSQGRPGSLDEDVDISILGKSVKLGELLNTMGGKGGDFCYIYL</sequence>